<keyword evidence="1" id="KW-1133">Transmembrane helix</keyword>
<feature type="transmembrane region" description="Helical" evidence="1">
    <location>
        <begin position="117"/>
        <end position="139"/>
    </location>
</feature>
<dbReference type="PANTHER" id="PTHR45830:SF15">
    <property type="entry name" value="SERPENTINE RECEPTOR, CLASS I"/>
    <property type="match status" value="1"/>
</dbReference>
<accession>A0AAV5VWA0</accession>
<organism evidence="2 3">
    <name type="scientific">Pristionchus fissidentatus</name>
    <dbReference type="NCBI Taxonomy" id="1538716"/>
    <lineage>
        <taxon>Eukaryota</taxon>
        <taxon>Metazoa</taxon>
        <taxon>Ecdysozoa</taxon>
        <taxon>Nematoda</taxon>
        <taxon>Chromadorea</taxon>
        <taxon>Rhabditida</taxon>
        <taxon>Rhabditina</taxon>
        <taxon>Diplogasteromorpha</taxon>
        <taxon>Diplogasteroidea</taxon>
        <taxon>Neodiplogasteridae</taxon>
        <taxon>Pristionchus</taxon>
    </lineage>
</organism>
<feature type="non-terminal residue" evidence="2">
    <location>
        <position position="1"/>
    </location>
</feature>
<proteinExistence type="predicted"/>
<dbReference type="AlphaFoldDB" id="A0AAV5VWA0"/>
<evidence type="ECO:0000256" key="1">
    <source>
        <dbReference type="SAM" id="Phobius"/>
    </source>
</evidence>
<sequence>IVKDSEMQWVERRGGTIFAFGRPGHAEQFRYALAFIVLAIGAISPFFFTLISQSIGMVKHVSHSTTARHTEEMTKRVFAVLSLQLLNTLFVFLLPISILCLFTVIDTSPIPGVIFAPLRSFVLLLFCLNPTQISLVFIIKNPIHRK</sequence>
<feature type="non-terminal residue" evidence="2">
    <location>
        <position position="146"/>
    </location>
</feature>
<dbReference type="PANTHER" id="PTHR45830">
    <property type="entry name" value="SERPENTINE RECEPTOR, CLASS I"/>
    <property type="match status" value="1"/>
</dbReference>
<reference evidence="2" key="1">
    <citation type="submission" date="2023-10" db="EMBL/GenBank/DDBJ databases">
        <title>Genome assembly of Pristionchus species.</title>
        <authorList>
            <person name="Yoshida K."/>
            <person name="Sommer R.J."/>
        </authorList>
    </citation>
    <scope>NUCLEOTIDE SEQUENCE</scope>
    <source>
        <strain evidence="2">RS5133</strain>
    </source>
</reference>
<keyword evidence="1" id="KW-0472">Membrane</keyword>
<keyword evidence="1" id="KW-0812">Transmembrane</keyword>
<evidence type="ECO:0008006" key="4">
    <source>
        <dbReference type="Google" id="ProtNLM"/>
    </source>
</evidence>
<feature type="transmembrane region" description="Helical" evidence="1">
    <location>
        <begin position="77"/>
        <end position="105"/>
    </location>
</feature>
<dbReference type="Proteomes" id="UP001432322">
    <property type="component" value="Unassembled WGS sequence"/>
</dbReference>
<protein>
    <recommendedName>
        <fullName evidence="4">G protein-coupled receptor</fullName>
    </recommendedName>
</protein>
<keyword evidence="3" id="KW-1185">Reference proteome</keyword>
<comment type="caution">
    <text evidence="2">The sequence shown here is derived from an EMBL/GenBank/DDBJ whole genome shotgun (WGS) entry which is preliminary data.</text>
</comment>
<gene>
    <name evidence="2" type="ORF">PFISCL1PPCAC_13647</name>
</gene>
<name>A0AAV5VWA0_9BILA</name>
<evidence type="ECO:0000313" key="2">
    <source>
        <dbReference type="EMBL" id="GMT22350.1"/>
    </source>
</evidence>
<feature type="transmembrane region" description="Helical" evidence="1">
    <location>
        <begin position="31"/>
        <end position="56"/>
    </location>
</feature>
<evidence type="ECO:0000313" key="3">
    <source>
        <dbReference type="Proteomes" id="UP001432322"/>
    </source>
</evidence>
<dbReference type="EMBL" id="BTSY01000004">
    <property type="protein sequence ID" value="GMT22350.1"/>
    <property type="molecule type" value="Genomic_DNA"/>
</dbReference>